<dbReference type="AlphaFoldDB" id="A0A6A6EXI2"/>
<dbReference type="Proteomes" id="UP000800200">
    <property type="component" value="Unassembled WGS sequence"/>
</dbReference>
<feature type="signal peptide" evidence="1">
    <location>
        <begin position="1"/>
        <end position="17"/>
    </location>
</feature>
<keyword evidence="1" id="KW-0732">Signal</keyword>
<evidence type="ECO:0000313" key="2">
    <source>
        <dbReference type="EMBL" id="KAF2195653.1"/>
    </source>
</evidence>
<sequence length="100" mass="11011">MKAHITILAALFSLAHSFPSNSFPVPTCGVEKCLFDGVFYGCRPIDLVCLCKKEQEVVDRYVGLIRPCLEGHVGCTDGAAAQYKQLLTDVCETFGRRVEI</sequence>
<reference evidence="2" key="1">
    <citation type="journal article" date="2020" name="Stud. Mycol.">
        <title>101 Dothideomycetes genomes: a test case for predicting lifestyles and emergence of pathogens.</title>
        <authorList>
            <person name="Haridas S."/>
            <person name="Albert R."/>
            <person name="Binder M."/>
            <person name="Bloem J."/>
            <person name="Labutti K."/>
            <person name="Salamov A."/>
            <person name="Andreopoulos B."/>
            <person name="Baker S."/>
            <person name="Barry K."/>
            <person name="Bills G."/>
            <person name="Bluhm B."/>
            <person name="Cannon C."/>
            <person name="Castanera R."/>
            <person name="Culley D."/>
            <person name="Daum C."/>
            <person name="Ezra D."/>
            <person name="Gonzalez J."/>
            <person name="Henrissat B."/>
            <person name="Kuo A."/>
            <person name="Liang C."/>
            <person name="Lipzen A."/>
            <person name="Lutzoni F."/>
            <person name="Magnuson J."/>
            <person name="Mondo S."/>
            <person name="Nolan M."/>
            <person name="Ohm R."/>
            <person name="Pangilinan J."/>
            <person name="Park H.-J."/>
            <person name="Ramirez L."/>
            <person name="Alfaro M."/>
            <person name="Sun H."/>
            <person name="Tritt A."/>
            <person name="Yoshinaga Y."/>
            <person name="Zwiers L.-H."/>
            <person name="Turgeon B."/>
            <person name="Goodwin S."/>
            <person name="Spatafora J."/>
            <person name="Crous P."/>
            <person name="Grigoriev I."/>
        </authorList>
    </citation>
    <scope>NUCLEOTIDE SEQUENCE</scope>
    <source>
        <strain evidence="2">CBS 207.26</strain>
    </source>
</reference>
<dbReference type="EMBL" id="ML994610">
    <property type="protein sequence ID" value="KAF2195653.1"/>
    <property type="molecule type" value="Genomic_DNA"/>
</dbReference>
<dbReference type="OrthoDB" id="3747277at2759"/>
<name>A0A6A6EXI2_9PEZI</name>
<evidence type="ECO:0000256" key="1">
    <source>
        <dbReference type="SAM" id="SignalP"/>
    </source>
</evidence>
<evidence type="ECO:0008006" key="4">
    <source>
        <dbReference type="Google" id="ProtNLM"/>
    </source>
</evidence>
<organism evidence="2 3">
    <name type="scientific">Zopfia rhizophila CBS 207.26</name>
    <dbReference type="NCBI Taxonomy" id="1314779"/>
    <lineage>
        <taxon>Eukaryota</taxon>
        <taxon>Fungi</taxon>
        <taxon>Dikarya</taxon>
        <taxon>Ascomycota</taxon>
        <taxon>Pezizomycotina</taxon>
        <taxon>Dothideomycetes</taxon>
        <taxon>Dothideomycetes incertae sedis</taxon>
        <taxon>Zopfiaceae</taxon>
        <taxon>Zopfia</taxon>
    </lineage>
</organism>
<keyword evidence="3" id="KW-1185">Reference proteome</keyword>
<feature type="chain" id="PRO_5025410808" description="Extracellular membrane protein CFEM domain-containing protein" evidence="1">
    <location>
        <begin position="18"/>
        <end position="100"/>
    </location>
</feature>
<proteinExistence type="predicted"/>
<accession>A0A6A6EXI2</accession>
<protein>
    <recommendedName>
        <fullName evidence="4">Extracellular membrane protein CFEM domain-containing protein</fullName>
    </recommendedName>
</protein>
<evidence type="ECO:0000313" key="3">
    <source>
        <dbReference type="Proteomes" id="UP000800200"/>
    </source>
</evidence>
<gene>
    <name evidence="2" type="ORF">K469DRAFT_544981</name>
</gene>